<dbReference type="InterPro" id="IPR010987">
    <property type="entry name" value="Glutathione-S-Trfase_C-like"/>
</dbReference>
<dbReference type="Pfam" id="PF13410">
    <property type="entry name" value="GST_C_2"/>
    <property type="match status" value="1"/>
</dbReference>
<dbReference type="InterPro" id="IPR036282">
    <property type="entry name" value="Glutathione-S-Trfase_C_sf"/>
</dbReference>
<dbReference type="InterPro" id="IPR050983">
    <property type="entry name" value="GST_Omega/HSP26"/>
</dbReference>
<dbReference type="InterPro" id="IPR004045">
    <property type="entry name" value="Glutathione_S-Trfase_N"/>
</dbReference>
<evidence type="ECO:0008006" key="5">
    <source>
        <dbReference type="Google" id="ProtNLM"/>
    </source>
</evidence>
<sequence>MLEEKQIPYIVEKINMRCYGPKPPDFMAKVPTGLLPVLELDGGPPITESLRIMVLLEQEFPDHKPLVPRGNSQEVQRWEQLMRLERRLFSDWLGWACSDWNQAMGKVRCEALLDTIEKELKVAGGPFFFGKDISLADINMVPMFERMVASLAYYKGFFIRGTGRWPAIEAWFAALEQRPTYLGTHSDYYQHCHDLPPQMGGLYFSDEGYPVAAQIDGMDGQSWRLPLPPLSATSLPEPFSAGDSPPVDTLEAAASLIKNHEAVARFALRGVGKPGPRPVSAPLSDPTAIPALEHMAAADMALRHVAHALLVGVDEKQVSEHALQVTASEPSGPAAELTGMPIIPAAAYLRDRIGVPRDMRFPAARQLRAHLNWLADSLVAAVA</sequence>
<protein>
    <recommendedName>
        <fullName evidence="5">Glutathione S-transferase</fullName>
    </recommendedName>
</protein>
<proteinExistence type="predicted"/>
<dbReference type="PANTHER" id="PTHR43968:SF14">
    <property type="entry name" value="GLUTATHIONE S-TRANSFERASE"/>
    <property type="match status" value="1"/>
</dbReference>
<dbReference type="Proteomes" id="UP000815325">
    <property type="component" value="Unassembled WGS sequence"/>
</dbReference>
<dbReference type="SUPFAM" id="SSF47616">
    <property type="entry name" value="GST C-terminal domain-like"/>
    <property type="match status" value="1"/>
</dbReference>
<accession>A0ABQ7GSN1</accession>
<dbReference type="PROSITE" id="PS50405">
    <property type="entry name" value="GST_CTER"/>
    <property type="match status" value="1"/>
</dbReference>
<dbReference type="CDD" id="cd00299">
    <property type="entry name" value="GST_C_family"/>
    <property type="match status" value="1"/>
</dbReference>
<dbReference type="PANTHER" id="PTHR43968">
    <property type="match status" value="1"/>
</dbReference>
<comment type="caution">
    <text evidence="3">The sequence shown here is derived from an EMBL/GenBank/DDBJ whole genome shotgun (WGS) entry which is preliminary data.</text>
</comment>
<name>A0ABQ7GSN1_DUNSA</name>
<evidence type="ECO:0000259" key="1">
    <source>
        <dbReference type="PROSITE" id="PS50404"/>
    </source>
</evidence>
<feature type="domain" description="GST C-terminal" evidence="2">
    <location>
        <begin position="71"/>
        <end position="198"/>
    </location>
</feature>
<gene>
    <name evidence="3" type="ORF">DUNSADRAFT_4108</name>
</gene>
<feature type="domain" description="GST N-terminal" evidence="1">
    <location>
        <begin position="1"/>
        <end position="64"/>
    </location>
</feature>
<dbReference type="PROSITE" id="PS50404">
    <property type="entry name" value="GST_NTER"/>
    <property type="match status" value="1"/>
</dbReference>
<dbReference type="InterPro" id="IPR036249">
    <property type="entry name" value="Thioredoxin-like_sf"/>
</dbReference>
<evidence type="ECO:0000313" key="4">
    <source>
        <dbReference type="Proteomes" id="UP000815325"/>
    </source>
</evidence>
<dbReference type="Gene3D" id="1.20.1050.10">
    <property type="match status" value="1"/>
</dbReference>
<keyword evidence="4" id="KW-1185">Reference proteome</keyword>
<evidence type="ECO:0000313" key="3">
    <source>
        <dbReference type="EMBL" id="KAF5837605.1"/>
    </source>
</evidence>
<dbReference type="SUPFAM" id="SSF52833">
    <property type="entry name" value="Thioredoxin-like"/>
    <property type="match status" value="1"/>
</dbReference>
<dbReference type="Gene3D" id="3.40.30.10">
    <property type="entry name" value="Glutaredoxin"/>
    <property type="match status" value="1"/>
</dbReference>
<dbReference type="EMBL" id="MU069609">
    <property type="protein sequence ID" value="KAF5837605.1"/>
    <property type="molecule type" value="Genomic_DNA"/>
</dbReference>
<reference evidence="3" key="1">
    <citation type="submission" date="2017-08" db="EMBL/GenBank/DDBJ databases">
        <authorList>
            <person name="Polle J.E."/>
            <person name="Barry K."/>
            <person name="Cushman J."/>
            <person name="Schmutz J."/>
            <person name="Tran D."/>
            <person name="Hathwaick L.T."/>
            <person name="Yim W.C."/>
            <person name="Jenkins J."/>
            <person name="Mckie-Krisberg Z.M."/>
            <person name="Prochnik S."/>
            <person name="Lindquist E."/>
            <person name="Dockter R.B."/>
            <person name="Adam C."/>
            <person name="Molina H."/>
            <person name="Bunkerborg J."/>
            <person name="Jin E."/>
            <person name="Buchheim M."/>
            <person name="Magnuson J."/>
        </authorList>
    </citation>
    <scope>NUCLEOTIDE SEQUENCE</scope>
    <source>
        <strain evidence="3">CCAP 19/18</strain>
    </source>
</reference>
<dbReference type="Pfam" id="PF13409">
    <property type="entry name" value="GST_N_2"/>
    <property type="match status" value="1"/>
</dbReference>
<evidence type="ECO:0000259" key="2">
    <source>
        <dbReference type="PROSITE" id="PS50405"/>
    </source>
</evidence>
<organism evidence="3 4">
    <name type="scientific">Dunaliella salina</name>
    <name type="common">Green alga</name>
    <name type="synonym">Protococcus salinus</name>
    <dbReference type="NCBI Taxonomy" id="3046"/>
    <lineage>
        <taxon>Eukaryota</taxon>
        <taxon>Viridiplantae</taxon>
        <taxon>Chlorophyta</taxon>
        <taxon>core chlorophytes</taxon>
        <taxon>Chlorophyceae</taxon>
        <taxon>CS clade</taxon>
        <taxon>Chlamydomonadales</taxon>
        <taxon>Dunaliellaceae</taxon>
        <taxon>Dunaliella</taxon>
    </lineage>
</organism>